<evidence type="ECO:0000313" key="2">
    <source>
        <dbReference type="EMBL" id="KAL0527409.1"/>
    </source>
</evidence>
<protein>
    <submittedName>
        <fullName evidence="2">Uncharacterized protein</fullName>
    </submittedName>
</protein>
<feature type="region of interest" description="Disordered" evidence="1">
    <location>
        <begin position="1900"/>
        <end position="1953"/>
    </location>
</feature>
<feature type="region of interest" description="Disordered" evidence="1">
    <location>
        <begin position="1267"/>
        <end position="1291"/>
    </location>
</feature>
<feature type="compositionally biased region" description="Low complexity" evidence="1">
    <location>
        <begin position="2765"/>
        <end position="2789"/>
    </location>
</feature>
<name>A0AAW3C1G2_9TRYP</name>
<dbReference type="EMBL" id="JBAMZJ010000019">
    <property type="protein sequence ID" value="KAL0527409.1"/>
    <property type="molecule type" value="Genomic_DNA"/>
</dbReference>
<evidence type="ECO:0000256" key="1">
    <source>
        <dbReference type="SAM" id="MobiDB-lite"/>
    </source>
</evidence>
<feature type="compositionally biased region" description="Low complexity" evidence="1">
    <location>
        <begin position="2528"/>
        <end position="2541"/>
    </location>
</feature>
<feature type="region of interest" description="Disordered" evidence="1">
    <location>
        <begin position="113"/>
        <end position="145"/>
    </location>
</feature>
<feature type="region of interest" description="Disordered" evidence="1">
    <location>
        <begin position="2422"/>
        <end position="2467"/>
    </location>
</feature>
<comment type="caution">
    <text evidence="2">The sequence shown here is derived from an EMBL/GenBank/DDBJ whole genome shotgun (WGS) entry which is preliminary data.</text>
</comment>
<feature type="compositionally biased region" description="Polar residues" evidence="1">
    <location>
        <begin position="1907"/>
        <end position="1918"/>
    </location>
</feature>
<reference evidence="2" key="1">
    <citation type="submission" date="2024-02" db="EMBL/GenBank/DDBJ databases">
        <title>FIRST GENOME SEQUENCES OF Leishmania (Viannia) shawi, Leishmania (Viannia) lindenbergi AND Leishmania (Viannia) utingensis.</title>
        <authorList>
            <person name="Resadore F."/>
            <person name="Custodio M.G.F."/>
            <person name="Boite M.C."/>
            <person name="Cupolillo E."/>
            <person name="Ferreira G.E.M."/>
        </authorList>
    </citation>
    <scope>NUCLEOTIDE SEQUENCE</scope>
    <source>
        <strain evidence="2">MHOM/BR/2013/18 LTA MLF</strain>
    </source>
</reference>
<dbReference type="Proteomes" id="UP001500493">
    <property type="component" value="Unassembled WGS sequence"/>
</dbReference>
<feature type="region of interest" description="Disordered" evidence="1">
    <location>
        <begin position="2474"/>
        <end position="2493"/>
    </location>
</feature>
<feature type="region of interest" description="Disordered" evidence="1">
    <location>
        <begin position="401"/>
        <end position="435"/>
    </location>
</feature>
<evidence type="ECO:0000313" key="3">
    <source>
        <dbReference type="Proteomes" id="UP001500493"/>
    </source>
</evidence>
<feature type="compositionally biased region" description="Acidic residues" evidence="1">
    <location>
        <begin position="1095"/>
        <end position="1137"/>
    </location>
</feature>
<feature type="region of interest" description="Disordered" evidence="1">
    <location>
        <begin position="1518"/>
        <end position="1537"/>
    </location>
</feature>
<feature type="region of interest" description="Disordered" evidence="1">
    <location>
        <begin position="1705"/>
        <end position="1767"/>
    </location>
</feature>
<gene>
    <name evidence="2" type="ORF">Q4I32_002836</name>
</gene>
<feature type="compositionally biased region" description="Acidic residues" evidence="1">
    <location>
        <begin position="1071"/>
        <end position="1082"/>
    </location>
</feature>
<accession>A0AAW3C1G2</accession>
<feature type="compositionally biased region" description="Acidic residues" evidence="1">
    <location>
        <begin position="1275"/>
        <end position="1291"/>
    </location>
</feature>
<feature type="region of interest" description="Disordered" evidence="1">
    <location>
        <begin position="966"/>
        <end position="1147"/>
    </location>
</feature>
<feature type="region of interest" description="Disordered" evidence="1">
    <location>
        <begin position="2765"/>
        <end position="2790"/>
    </location>
</feature>
<feature type="region of interest" description="Disordered" evidence="1">
    <location>
        <begin position="2518"/>
        <end position="2541"/>
    </location>
</feature>
<organism evidence="2 3">
    <name type="scientific">Leishmania shawi</name>
    <dbReference type="NCBI Taxonomy" id="5680"/>
    <lineage>
        <taxon>Eukaryota</taxon>
        <taxon>Discoba</taxon>
        <taxon>Euglenozoa</taxon>
        <taxon>Kinetoplastea</taxon>
        <taxon>Metakinetoplastina</taxon>
        <taxon>Trypanosomatida</taxon>
        <taxon>Trypanosomatidae</taxon>
        <taxon>Leishmaniinae</taxon>
        <taxon>Leishmania</taxon>
        <taxon>Leishmania guyanensis species complex</taxon>
    </lineage>
</organism>
<feature type="region of interest" description="Disordered" evidence="1">
    <location>
        <begin position="2149"/>
        <end position="2173"/>
    </location>
</feature>
<feature type="compositionally biased region" description="Gly residues" evidence="1">
    <location>
        <begin position="2423"/>
        <end position="2432"/>
    </location>
</feature>
<feature type="region of interest" description="Disordered" evidence="1">
    <location>
        <begin position="2324"/>
        <end position="2345"/>
    </location>
</feature>
<feature type="compositionally biased region" description="Polar residues" evidence="1">
    <location>
        <begin position="1035"/>
        <end position="1049"/>
    </location>
</feature>
<feature type="compositionally biased region" description="Acidic residues" evidence="1">
    <location>
        <begin position="1605"/>
        <end position="1614"/>
    </location>
</feature>
<feature type="compositionally biased region" description="Polar residues" evidence="1">
    <location>
        <begin position="113"/>
        <end position="122"/>
    </location>
</feature>
<feature type="region of interest" description="Disordered" evidence="1">
    <location>
        <begin position="1567"/>
        <end position="1644"/>
    </location>
</feature>
<sequence length="2839" mass="300373">MRSTDLSPAPQSTGRGAAVVQNGNTAASAFPDDPTTARAATATAAEMPVAYPSSSILYTLLQDLGLTATAQALCEELQRQQSHTVRLSPPSVPSLPSQVSEVFVALSHGNGATSPHSLGTLPSPSPYTADVSSSRHKAHAPTSSSVEPLSANVATAFPVTAVQCATPVSPRSSLAGVTSGELQRKLQSHCHTSQCTRAIASLAACAIEPLLVLSAASPASASTTAIATPLQLVDTLTTLWRADLRTASGVADAAVAVGGNSHRDDAFQVAALIARAAWCEVRITELVFTQELHLAYTSATATALSAAGQPLQEAQRELVEVAGQLVAALQELRTACGAAVARGHGASAPSSVASDVSSTHVGVVIASSIVSHLHSKSIGWLRNAECVMAWVLRRHGAFDPSADAAQTSSGAQQQQQQRKRRCLEPPATATSSELSPDQVCSSVASPLLKPLQDVILGFSTVTSAPAPSYQQCLDAEIERSAATQVKSGVARETEPIPAAASRGACVFSSVRIPVTVRVAMTVQRVKLLLTLISALVYNGEDSILCVLGAAAADRIRTWWTRQSAMLAQFLVQCAHQLNSVLAPSLAHSSAGVQAAPPPRLRAPSAASEAVVLSLQDQLEALAAEVLLCAYPAAAIASPGPQGNRLALCMRLMNAIQKAHDTRTTRLDWYALKKCTAASAAAAAANTAMSARSPLSALTDVVLSPLSSASSPTYDSEVSSITSPAWTLRVPSPPGSDLRRAAEPPMSSTLAHRSSIGSDISSISDSLEAARTAAQVLQWKPHFTQLLATIATGRWQPQYDAPQTPYPGSRYHRLRLHMKDALRHAQELLRLQPRFQVGARGVVYPPHPTLGSDPDAGVPLSVVEQLPRMLQLATLQDARVLQRCVEHRLAREAKSSGRNAVPAEISTIRDSSGGAAVVPAASLTGQHGVSPALVAHPRTTGLNISTRTSEYRSATSVLAAATVTAIRRPHISTPTEEPATPASARPSEGQRDATLRRGTGAGVRGTDASTLSTTEEVVMTEAQASSPPLPVPSEAEPSSSRISPPDTETGSFALDAAAAGVTTSPEPQWQNGDEENDEEEGAVEDPQLDRWHLQDEEAQEELEEVDEEAAAVLDEGDDIDWAQSEVQEEEEGEEDAEEAGSQASSADMDYERAEDDMKEEVECIEATPDGRLLALLTARGRLMVLRLQPHDSIRHYEEEVLIDTSLPNMPSREKRLQWYESLSSFVHFSPCHRFVLAAVQFAAVELKPSAVCAIARAQSGGAGQLNIYSLHRNGDDSEETGSDGGGDLEPEDQSSASAAIVGICERLHNLVGPVTDRLYGTFHPHSGPCLSARWVDPRWWGGGRRSRWANSAIEPLNSTSAAATVLVHCMKRGEVAGKSIGPLPPAKDLAAEHSTVPKSWRAAAGVLLSEYQCVSVGIDDLILRWLPACGVVLQRILAEPVQDIVVSPLMAAFYVTSDSGDLYMYDAWDERNVTDGHPCGAGGNADSCNMYNKNPSTAPSRRLILPVTEEGHPIFHRVGRTQQQQQQQQQQEWSLRRDTLEDPDAADQVYSNRSSAHYTGPVTPVFQRVVDPSRGTSGSQLHGPFHPHHSYYSENIADVQDGFSGGEDDGGEEGSEATQSRLTRGPVQDSSHCRSGGQAKTGADSVGWTRLPQHLRWLLPHHWAAHTPWDAQLGRRIIRNLLRQTHTATPTDTGELFYERDAETPDVPATLAGAGNEGDQPSLTDEQGSPGDAHGRRHGHAERNAAYGNSSSRQDASSSDEDGSHDTAEREYAYTNGADYDDDDDGARRPLPSNVIYGGGRSHIASEATAAAAAGAKGIPVSVLECAAQPTPARGPLQRAYYPSGTCLVYKSVAKALCNTGDLTDRQMQNEMGPGGSTHHLLNMAFSGEPQWMSEQRLWDREAEEAGASQTWHRSSHQSGAAADYNDCGDAYDGATRQQRNGDTGPNTFDRPSAPLTQWSTAALARLLLWKDYFSTSHHLAEPKAETWAQWESDVLATTYHADVLPLSYSRLAGSSREPRWSAAELLAARGYLGPRDAWRHCAPTSQRGLAATARNGRYLCIMASVGPYRKLVNPREPLRDMPGLYACVVFDVYAGAVLRVIPVCPTELSGLRGRCMWTSERHESDPKAPIYRLPCTVTVVPLPASSAARATAGKGTSQSSPARACGGSNELPRGLHSSRNLPAAASYNEGVVGDEEDGEPAEVVALTIGGLGNCVYVFDALSGRRLALEEETTRHCGESAAAAYEASVLAAKARTKAGGAQSESVRPNFVSPMPHIAATPAAAPTGPSSLSLASVTAASRTLPASIRKPADVLASVATWGRGTGFDGITDRSSSTASSPDPSPMRGMGVIGEESSISVQPNHSTPDTETAVAAAALAMPEAVAQSGAPVPWLLQDTGLSQLQGWHLRGILWWVHKHPQPSTLYGGGDDGGGATDERDASWSLDSPSWGEAGAPANGGSVSGNSSTRAAATRLRGTVTNGGASNNAVAPSLSSTSSTSAASSALSFFYQTLLGVSGMTGSAAVPPPPASSATSAQPHFRQAHAAGSSPSALSAAAARAVYPSYGPAWRQRRRRLLERLLRHYDVGMLWQAYVTLFCVSTTATNSLAPQSAVYSLVQWALSTDRAATTAAALLGPSDSHTRWIWCLTHASRADSKGPSASSKQLRLTGNTGRREMVRSHDLQHSGVGGGGTNGGVNTRNTIPFAQILQQREDFMAELQALDAQQQQQQQAAASPARSCVSDQAKPLLSCVRAQAMAEGTLPLTAKARGAQQQQQQRSAAAAVAHESSSSAAVRLPPSHHQNQLHVEVVNCVATWFDANGGFYVCCGSEDGGLYIMGGNVTD</sequence>
<feature type="compositionally biased region" description="Polar residues" evidence="1">
    <location>
        <begin position="2475"/>
        <end position="2486"/>
    </location>
</feature>
<feature type="compositionally biased region" description="Polar residues" evidence="1">
    <location>
        <begin position="1935"/>
        <end position="1946"/>
    </location>
</feature>
<feature type="compositionally biased region" description="Low complexity" evidence="1">
    <location>
        <begin position="1521"/>
        <end position="1530"/>
    </location>
</feature>
<feature type="compositionally biased region" description="Low complexity" evidence="1">
    <location>
        <begin position="401"/>
        <end position="416"/>
    </location>
</feature>
<feature type="region of interest" description="Disordered" evidence="1">
    <location>
        <begin position="892"/>
        <end position="911"/>
    </location>
</feature>
<feature type="compositionally biased region" description="Polar residues" evidence="1">
    <location>
        <begin position="1060"/>
        <end position="1069"/>
    </location>
</feature>
<proteinExistence type="predicted"/>